<sequence length="255" mass="29046">MLDNGNSTTTIGFYLRAVRAIFNNAIAAGEATPELYPFGKRKYQIPAGRNIKKALTLTDIEKIFTYQATTPSEARARDLWMFSYLCNGINIKDIARLKYSNLDNEKITFIRAKTERTSRQNLKPIVVMLTPEVREIIKRWGNKPSYPEAYVFPLLKEGLTPQRELSTVKQVIKFINTYVKRIAANVGIVKDVTTYTARHSFSTVLKRAGAPIEYISESLGHSNLKTTESYLDSFEDNVKLQYTAHLTAFKNVDKF</sequence>
<proteinExistence type="predicted"/>
<dbReference type="Proteomes" id="UP001597641">
    <property type="component" value="Unassembled WGS sequence"/>
</dbReference>
<name>A0ABW6BWA7_9BACT</name>
<accession>A0ABW6BWA7</accession>
<organism evidence="3 4">
    <name type="scientific">Pontibacter toksunensis</name>
    <dbReference type="NCBI Taxonomy" id="1332631"/>
    <lineage>
        <taxon>Bacteria</taxon>
        <taxon>Pseudomonadati</taxon>
        <taxon>Bacteroidota</taxon>
        <taxon>Cytophagia</taxon>
        <taxon>Cytophagales</taxon>
        <taxon>Hymenobacteraceae</taxon>
        <taxon>Pontibacter</taxon>
    </lineage>
</organism>
<dbReference type="PROSITE" id="PS51898">
    <property type="entry name" value="TYR_RECOMBINASE"/>
    <property type="match status" value="1"/>
</dbReference>
<comment type="caution">
    <text evidence="3">The sequence shown here is derived from an EMBL/GenBank/DDBJ whole genome shotgun (WGS) entry which is preliminary data.</text>
</comment>
<evidence type="ECO:0000313" key="3">
    <source>
        <dbReference type="EMBL" id="MFD3000303.1"/>
    </source>
</evidence>
<dbReference type="InterPro" id="IPR050090">
    <property type="entry name" value="Tyrosine_recombinase_XerCD"/>
</dbReference>
<dbReference type="SUPFAM" id="SSF56349">
    <property type="entry name" value="DNA breaking-rejoining enzymes"/>
    <property type="match status" value="1"/>
</dbReference>
<reference evidence="4" key="1">
    <citation type="journal article" date="2019" name="Int. J. Syst. Evol. Microbiol.">
        <title>The Global Catalogue of Microorganisms (GCM) 10K type strain sequencing project: providing services to taxonomists for standard genome sequencing and annotation.</title>
        <authorList>
            <consortium name="The Broad Institute Genomics Platform"/>
            <consortium name="The Broad Institute Genome Sequencing Center for Infectious Disease"/>
            <person name="Wu L."/>
            <person name="Ma J."/>
        </authorList>
    </citation>
    <scope>NUCLEOTIDE SEQUENCE [LARGE SCALE GENOMIC DNA]</scope>
    <source>
        <strain evidence="4">KCTC 23984</strain>
    </source>
</reference>
<dbReference type="Pfam" id="PF00589">
    <property type="entry name" value="Phage_integrase"/>
    <property type="match status" value="1"/>
</dbReference>
<evidence type="ECO:0000259" key="2">
    <source>
        <dbReference type="PROSITE" id="PS51898"/>
    </source>
</evidence>
<keyword evidence="1" id="KW-0233">DNA recombination</keyword>
<evidence type="ECO:0000256" key="1">
    <source>
        <dbReference type="ARBA" id="ARBA00023172"/>
    </source>
</evidence>
<dbReference type="InterPro" id="IPR011010">
    <property type="entry name" value="DNA_brk_join_enz"/>
</dbReference>
<dbReference type="EMBL" id="JBHUOX010000005">
    <property type="protein sequence ID" value="MFD3000303.1"/>
    <property type="molecule type" value="Genomic_DNA"/>
</dbReference>
<protein>
    <submittedName>
        <fullName evidence="3">Tyrosine-type recombinase/integrase</fullName>
    </submittedName>
</protein>
<dbReference type="PANTHER" id="PTHR30349">
    <property type="entry name" value="PHAGE INTEGRASE-RELATED"/>
    <property type="match status" value="1"/>
</dbReference>
<dbReference type="CDD" id="cd01185">
    <property type="entry name" value="INTN1_C_like"/>
    <property type="match status" value="1"/>
</dbReference>
<dbReference type="RefSeq" id="WP_377483783.1">
    <property type="nucleotide sequence ID" value="NZ_JBHUOX010000005.1"/>
</dbReference>
<gene>
    <name evidence="3" type="ORF">ACFS7Z_08025</name>
</gene>
<keyword evidence="4" id="KW-1185">Reference proteome</keyword>
<dbReference type="PANTHER" id="PTHR30349:SF64">
    <property type="entry name" value="PROPHAGE INTEGRASE INTD-RELATED"/>
    <property type="match status" value="1"/>
</dbReference>
<feature type="domain" description="Tyr recombinase" evidence="2">
    <location>
        <begin position="50"/>
        <end position="243"/>
    </location>
</feature>
<dbReference type="InterPro" id="IPR013762">
    <property type="entry name" value="Integrase-like_cat_sf"/>
</dbReference>
<dbReference type="Gene3D" id="1.10.443.10">
    <property type="entry name" value="Intergrase catalytic core"/>
    <property type="match status" value="1"/>
</dbReference>
<evidence type="ECO:0000313" key="4">
    <source>
        <dbReference type="Proteomes" id="UP001597641"/>
    </source>
</evidence>
<dbReference type="InterPro" id="IPR002104">
    <property type="entry name" value="Integrase_catalytic"/>
</dbReference>